<evidence type="ECO:0000313" key="3">
    <source>
        <dbReference type="Proteomes" id="UP000289340"/>
    </source>
</evidence>
<dbReference type="GO" id="GO:0005886">
    <property type="term" value="C:plasma membrane"/>
    <property type="evidence" value="ECO:0007669"/>
    <property type="project" value="TreeGrafter"/>
</dbReference>
<dbReference type="Pfam" id="PF01823">
    <property type="entry name" value="MACPF"/>
    <property type="match status" value="1"/>
</dbReference>
<dbReference type="GO" id="GO:0009626">
    <property type="term" value="P:plant-type hypersensitive response"/>
    <property type="evidence" value="ECO:0007669"/>
    <property type="project" value="TreeGrafter"/>
</dbReference>
<dbReference type="InterPro" id="IPR020864">
    <property type="entry name" value="MACPF"/>
</dbReference>
<organism evidence="2 3">
    <name type="scientific">Glycine soja</name>
    <name type="common">Wild soybean</name>
    <dbReference type="NCBI Taxonomy" id="3848"/>
    <lineage>
        <taxon>Eukaryota</taxon>
        <taxon>Viridiplantae</taxon>
        <taxon>Streptophyta</taxon>
        <taxon>Embryophyta</taxon>
        <taxon>Tracheophyta</taxon>
        <taxon>Spermatophyta</taxon>
        <taxon>Magnoliopsida</taxon>
        <taxon>eudicotyledons</taxon>
        <taxon>Gunneridae</taxon>
        <taxon>Pentapetalae</taxon>
        <taxon>rosids</taxon>
        <taxon>fabids</taxon>
        <taxon>Fabales</taxon>
        <taxon>Fabaceae</taxon>
        <taxon>Papilionoideae</taxon>
        <taxon>50 kb inversion clade</taxon>
        <taxon>NPAAA clade</taxon>
        <taxon>indigoferoid/millettioid clade</taxon>
        <taxon>Phaseoleae</taxon>
        <taxon>Glycine</taxon>
        <taxon>Glycine subgen. Soja</taxon>
    </lineage>
</organism>
<proteinExistence type="predicted"/>
<dbReference type="EMBL" id="QZWG01000009">
    <property type="protein sequence ID" value="RZB94197.1"/>
    <property type="molecule type" value="Genomic_DNA"/>
</dbReference>
<dbReference type="Proteomes" id="UP000289340">
    <property type="component" value="Chromosome 9"/>
</dbReference>
<gene>
    <name evidence="2" type="ORF">D0Y65_025456</name>
</gene>
<keyword evidence="3" id="KW-1185">Reference proteome</keyword>
<dbReference type="InterPro" id="IPR044663">
    <property type="entry name" value="CAD1/NSL1-like"/>
</dbReference>
<protein>
    <submittedName>
        <fullName evidence="2">MACPF domain-containing protein CAD1 isoform B</fullName>
    </submittedName>
</protein>
<dbReference type="PANTHER" id="PTHR33199">
    <property type="entry name" value="MACPF DOMAIN-CONTAINING PROTEIN CAD1"/>
    <property type="match status" value="1"/>
</dbReference>
<evidence type="ECO:0000259" key="1">
    <source>
        <dbReference type="Pfam" id="PF01823"/>
    </source>
</evidence>
<dbReference type="GO" id="GO:2000031">
    <property type="term" value="P:regulation of salicylic acid mediated signaling pathway"/>
    <property type="evidence" value="ECO:0007669"/>
    <property type="project" value="InterPro"/>
</dbReference>
<reference evidence="2 3" key="1">
    <citation type="submission" date="2018-09" db="EMBL/GenBank/DDBJ databases">
        <title>A high-quality reference genome of wild soybean provides a powerful tool to mine soybean genomes.</title>
        <authorList>
            <person name="Xie M."/>
            <person name="Chung C.Y.L."/>
            <person name="Li M.-W."/>
            <person name="Wong F.-L."/>
            <person name="Chan T.-F."/>
            <person name="Lam H.-M."/>
        </authorList>
    </citation>
    <scope>NUCLEOTIDE SEQUENCE [LARGE SCALE GENOMIC DNA]</scope>
    <source>
        <strain evidence="3">cv. W05</strain>
        <tissue evidence="2">Hypocotyl of etiolated seedlings</tissue>
    </source>
</reference>
<comment type="caution">
    <text evidence="2">The sequence shown here is derived from an EMBL/GenBank/DDBJ whole genome shotgun (WGS) entry which is preliminary data.</text>
</comment>
<dbReference type="AlphaFoldDB" id="A0A445J758"/>
<evidence type="ECO:0000313" key="2">
    <source>
        <dbReference type="EMBL" id="RZB94197.1"/>
    </source>
</evidence>
<name>A0A445J758_GLYSO</name>
<sequence>MGEHVAAFHTATNAVQALNRGFDVNCDTRLLYCKRVAGSRVIHVDEEHVRDLWLFPMFQVTLFRTLRSMWGVAVLESVVIRRALKVFSLQMVEYFNQKANISQSFPLGTFNSAFSFTGSKHIDATETKSLSSDGFYFPLAKVVDSFSFNNQVIHPQPASGTYLSGKDVRVIFRRRGGDDLEQDHSMWLRTVCSSPDVIQMTFCPITDLIDEVPGKEHLAHIIGLYLEYKPPIEELRYFLEFQIAHVWAPLHDRTPGHRRKEPLCPSLQFSIMGQNLYITVGRLQVTGLRLFLEGEASTIG</sequence>
<dbReference type="PANTHER" id="PTHR33199:SF15">
    <property type="entry name" value="MACPF DOMAIN-CONTAINING PROTEIN CAD1-LIKE"/>
    <property type="match status" value="1"/>
</dbReference>
<feature type="domain" description="MACPF" evidence="1">
    <location>
        <begin position="168"/>
        <end position="225"/>
    </location>
</feature>
<accession>A0A445J758</accession>